<dbReference type="PROSITE" id="PS51352">
    <property type="entry name" value="THIOREDOXIN_2"/>
    <property type="match status" value="1"/>
</dbReference>
<dbReference type="Gene3D" id="3.40.30.10">
    <property type="entry name" value="Glutaredoxin"/>
    <property type="match status" value="1"/>
</dbReference>
<evidence type="ECO:0000256" key="6">
    <source>
        <dbReference type="SAM" id="Phobius"/>
    </source>
</evidence>
<feature type="transmembrane region" description="Helical" evidence="6">
    <location>
        <begin position="12"/>
        <end position="31"/>
    </location>
</feature>
<dbReference type="SUPFAM" id="SSF52833">
    <property type="entry name" value="Thioredoxin-like"/>
    <property type="match status" value="1"/>
</dbReference>
<name>A0A418VFU7_9DEIO</name>
<proteinExistence type="inferred from homology"/>
<accession>A0A418VFU7</accession>
<dbReference type="InterPro" id="IPR012336">
    <property type="entry name" value="Thioredoxin-like_fold"/>
</dbReference>
<organism evidence="8 9">
    <name type="scientific">Deinococcus cavernae</name>
    <dbReference type="NCBI Taxonomy" id="2320857"/>
    <lineage>
        <taxon>Bacteria</taxon>
        <taxon>Thermotogati</taxon>
        <taxon>Deinococcota</taxon>
        <taxon>Deinococci</taxon>
        <taxon>Deinococcales</taxon>
        <taxon>Deinococcaceae</taxon>
        <taxon>Deinococcus</taxon>
    </lineage>
</organism>
<feature type="domain" description="Thioredoxin" evidence="7">
    <location>
        <begin position="29"/>
        <end position="215"/>
    </location>
</feature>
<keyword evidence="2" id="KW-0732">Signal</keyword>
<evidence type="ECO:0000256" key="3">
    <source>
        <dbReference type="ARBA" id="ARBA00023002"/>
    </source>
</evidence>
<keyword evidence="6" id="KW-0812">Transmembrane</keyword>
<dbReference type="PANTHER" id="PTHR13887:SF14">
    <property type="entry name" value="DISULFIDE BOND FORMATION PROTEIN D"/>
    <property type="match status" value="1"/>
</dbReference>
<dbReference type="InterPro" id="IPR036249">
    <property type="entry name" value="Thioredoxin-like_sf"/>
</dbReference>
<evidence type="ECO:0000313" key="8">
    <source>
        <dbReference type="EMBL" id="RJF75005.1"/>
    </source>
</evidence>
<evidence type="ECO:0000256" key="4">
    <source>
        <dbReference type="ARBA" id="ARBA00023157"/>
    </source>
</evidence>
<comment type="similarity">
    <text evidence="1">Belongs to the thioredoxin family. DsbA subfamily.</text>
</comment>
<evidence type="ECO:0000256" key="5">
    <source>
        <dbReference type="ARBA" id="ARBA00023284"/>
    </source>
</evidence>
<comment type="caution">
    <text evidence="8">The sequence shown here is derived from an EMBL/GenBank/DDBJ whole genome shotgun (WGS) entry which is preliminary data.</text>
</comment>
<protein>
    <submittedName>
        <fullName evidence="8">Disulfide bond formation protein DsbA</fullName>
    </submittedName>
</protein>
<keyword evidence="3" id="KW-0560">Oxidoreductase</keyword>
<dbReference type="GO" id="GO:0016491">
    <property type="term" value="F:oxidoreductase activity"/>
    <property type="evidence" value="ECO:0007669"/>
    <property type="project" value="UniProtKB-KW"/>
</dbReference>
<gene>
    <name evidence="8" type="ORF">D3875_03080</name>
</gene>
<reference evidence="8 9" key="1">
    <citation type="submission" date="2018-09" db="EMBL/GenBank/DDBJ databases">
        <authorList>
            <person name="Zhu H."/>
        </authorList>
    </citation>
    <scope>NUCLEOTIDE SEQUENCE [LARGE SCALE GENOMIC DNA]</scope>
    <source>
        <strain evidence="8 9">K2S05-167</strain>
    </source>
</reference>
<dbReference type="RefSeq" id="WP_119761068.1">
    <property type="nucleotide sequence ID" value="NZ_QYUJ01000008.1"/>
</dbReference>
<keyword evidence="9" id="KW-1185">Reference proteome</keyword>
<evidence type="ECO:0000256" key="1">
    <source>
        <dbReference type="ARBA" id="ARBA00005791"/>
    </source>
</evidence>
<sequence>MTTRTKTTNNALYVATLVLAALAGALLYYIAKRPTPREPLTTSVAERLIRPDSPSLGPADAKVTIVEFFDPECEACRAVEPALMELMQKYNGQVRLVARYFPLHANSTLAAGLIEAAAQDSADKRWRMRDYLFEKQGEWGEKQQPQTNLFLEYAENMGLDRAKAQATMESDAVKELLARDRQDGEAVGVTGTPSFFVNGQPLPELSLTALEGAIKTALED</sequence>
<dbReference type="Pfam" id="PF13462">
    <property type="entry name" value="Thioredoxin_4"/>
    <property type="match status" value="1"/>
</dbReference>
<keyword evidence="6" id="KW-1133">Transmembrane helix</keyword>
<keyword evidence="5" id="KW-0676">Redox-active center</keyword>
<dbReference type="OrthoDB" id="117402at2"/>
<evidence type="ECO:0000259" key="7">
    <source>
        <dbReference type="PROSITE" id="PS51352"/>
    </source>
</evidence>
<dbReference type="AlphaFoldDB" id="A0A418VFU7"/>
<evidence type="ECO:0000256" key="2">
    <source>
        <dbReference type="ARBA" id="ARBA00022729"/>
    </source>
</evidence>
<evidence type="ECO:0000313" key="9">
    <source>
        <dbReference type="Proteomes" id="UP000286287"/>
    </source>
</evidence>
<dbReference type="PANTHER" id="PTHR13887">
    <property type="entry name" value="GLUTATHIONE S-TRANSFERASE KAPPA"/>
    <property type="match status" value="1"/>
</dbReference>
<dbReference type="EMBL" id="QYUJ01000008">
    <property type="protein sequence ID" value="RJF75005.1"/>
    <property type="molecule type" value="Genomic_DNA"/>
</dbReference>
<keyword evidence="6" id="KW-0472">Membrane</keyword>
<dbReference type="Proteomes" id="UP000286287">
    <property type="component" value="Unassembled WGS sequence"/>
</dbReference>
<keyword evidence="4" id="KW-1015">Disulfide bond</keyword>
<dbReference type="InterPro" id="IPR013766">
    <property type="entry name" value="Thioredoxin_domain"/>
</dbReference>